<proteinExistence type="predicted"/>
<dbReference type="STRING" id="192814.GCA_900166575_02215"/>
<evidence type="ECO:0000313" key="2">
    <source>
        <dbReference type="Proteomes" id="UP000297982"/>
    </source>
</evidence>
<organism evidence="1 2">
    <name type="scientific">Halobacillus salinus</name>
    <dbReference type="NCBI Taxonomy" id="192814"/>
    <lineage>
        <taxon>Bacteria</taxon>
        <taxon>Bacillati</taxon>
        <taxon>Bacillota</taxon>
        <taxon>Bacilli</taxon>
        <taxon>Bacillales</taxon>
        <taxon>Bacillaceae</taxon>
        <taxon>Halobacillus</taxon>
    </lineage>
</organism>
<keyword evidence="2" id="KW-1185">Reference proteome</keyword>
<comment type="caution">
    <text evidence="1">The sequence shown here is derived from an EMBL/GenBank/DDBJ whole genome shotgun (WGS) entry which is preliminary data.</text>
</comment>
<protein>
    <submittedName>
        <fullName evidence="1">Uncharacterized protein</fullName>
    </submittedName>
</protein>
<gene>
    <name evidence="1" type="ORF">E4663_09355</name>
</gene>
<name>A0A4Z0H640_9BACI</name>
<sequence length="84" mass="9806">MQFSALSLDSNRINVIGSYSVRQDETIVIELEKKLTKSFIQQQTSKNIQRIRIHTADQQTTAIVFRGPFRMSEQYGILIFEREL</sequence>
<accession>A0A4Z0H640</accession>
<dbReference type="EMBL" id="SRJC01000001">
    <property type="protein sequence ID" value="TGB05179.1"/>
    <property type="molecule type" value="Genomic_DNA"/>
</dbReference>
<dbReference type="AlphaFoldDB" id="A0A4Z0H640"/>
<evidence type="ECO:0000313" key="1">
    <source>
        <dbReference type="EMBL" id="TGB05179.1"/>
    </source>
</evidence>
<dbReference type="RefSeq" id="WP_135327379.1">
    <property type="nucleotide sequence ID" value="NZ_SRJC01000001.1"/>
</dbReference>
<dbReference type="Proteomes" id="UP000297982">
    <property type="component" value="Unassembled WGS sequence"/>
</dbReference>
<reference evidence="1 2" key="1">
    <citation type="journal article" date="2003" name="Int. J. Syst. Evol. Microbiol.">
        <title>Halobacillus salinus sp. nov., isolated from a salt lake on the coast of the East Sea in Korea.</title>
        <authorList>
            <person name="Yoon J.H."/>
            <person name="Kang K.H."/>
            <person name="Park Y.H."/>
        </authorList>
    </citation>
    <scope>NUCLEOTIDE SEQUENCE [LARGE SCALE GENOMIC DNA]</scope>
    <source>
        <strain evidence="1 2">HSL-3</strain>
    </source>
</reference>